<evidence type="ECO:0000313" key="3">
    <source>
        <dbReference type="Proteomes" id="UP000243217"/>
    </source>
</evidence>
<dbReference type="Pfam" id="PF05347">
    <property type="entry name" value="Complex1_LYR"/>
    <property type="match status" value="1"/>
</dbReference>
<proteinExistence type="predicted"/>
<organism evidence="2 3">
    <name type="scientific">Thraustotheca clavata</name>
    <dbReference type="NCBI Taxonomy" id="74557"/>
    <lineage>
        <taxon>Eukaryota</taxon>
        <taxon>Sar</taxon>
        <taxon>Stramenopiles</taxon>
        <taxon>Oomycota</taxon>
        <taxon>Saprolegniomycetes</taxon>
        <taxon>Saprolegniales</taxon>
        <taxon>Achlyaceae</taxon>
        <taxon>Thraustotheca</taxon>
    </lineage>
</organism>
<keyword evidence="3" id="KW-1185">Reference proteome</keyword>
<dbReference type="InterPro" id="IPR008011">
    <property type="entry name" value="Complex1_LYR_dom"/>
</dbReference>
<dbReference type="Proteomes" id="UP000243217">
    <property type="component" value="Unassembled WGS sequence"/>
</dbReference>
<dbReference type="CDD" id="cd20251">
    <property type="entry name" value="Complex1_LYR_SF"/>
    <property type="match status" value="1"/>
</dbReference>
<protein>
    <recommendedName>
        <fullName evidence="1">Complex 1 LYR protein domain-containing protein</fullName>
    </recommendedName>
</protein>
<feature type="domain" description="Complex 1 LYR protein" evidence="1">
    <location>
        <begin position="5"/>
        <end position="61"/>
    </location>
</feature>
<evidence type="ECO:0000313" key="2">
    <source>
        <dbReference type="EMBL" id="OQR81731.1"/>
    </source>
</evidence>
<gene>
    <name evidence="2" type="ORF">THRCLA_23308</name>
</gene>
<dbReference type="OrthoDB" id="275715at2759"/>
<sequence length="82" mass="9899">MSRSQALSYYRAIYRAAGDMPSKDRKQFVRQRLRVEYEKYRHEINPERIEFLLKVADTQLDTLKIQVAHFKNILSDPQYHQV</sequence>
<evidence type="ECO:0000259" key="1">
    <source>
        <dbReference type="Pfam" id="PF05347"/>
    </source>
</evidence>
<name>A0A1V9Y7N1_9STRA</name>
<comment type="caution">
    <text evidence="2">The sequence shown here is derived from an EMBL/GenBank/DDBJ whole genome shotgun (WGS) entry which is preliminary data.</text>
</comment>
<accession>A0A1V9Y7N1</accession>
<dbReference type="EMBL" id="JNBS01004911">
    <property type="protein sequence ID" value="OQR81731.1"/>
    <property type="molecule type" value="Genomic_DNA"/>
</dbReference>
<reference evidence="2 3" key="1">
    <citation type="journal article" date="2014" name="Genome Biol. Evol.">
        <title>The secreted proteins of Achlya hypogyna and Thraustotheca clavata identify the ancestral oomycete secretome and reveal gene acquisitions by horizontal gene transfer.</title>
        <authorList>
            <person name="Misner I."/>
            <person name="Blouin N."/>
            <person name="Leonard G."/>
            <person name="Richards T.A."/>
            <person name="Lane C.E."/>
        </authorList>
    </citation>
    <scope>NUCLEOTIDE SEQUENCE [LARGE SCALE GENOMIC DNA]</scope>
    <source>
        <strain evidence="2 3">ATCC 34112</strain>
    </source>
</reference>
<dbReference type="AlphaFoldDB" id="A0A1V9Y7N1"/>